<dbReference type="AlphaFoldDB" id="A0A0M2NPW2"/>
<reference evidence="7 8" key="1">
    <citation type="submission" date="2015-04" db="EMBL/GenBank/DDBJ databases">
        <title>Draft genome sequence of bacteremic isolate Catabacter hongkongensis type strain HKU16T.</title>
        <authorList>
            <person name="Lau S.K."/>
            <person name="Teng J.L."/>
            <person name="Huang Y."/>
            <person name="Curreem S.O."/>
            <person name="Tsui S.K."/>
            <person name="Woo P.C."/>
        </authorList>
    </citation>
    <scope>NUCLEOTIDE SEQUENCE [LARGE SCALE GENOMIC DNA]</scope>
    <source>
        <strain evidence="7 8">HKU16</strain>
    </source>
</reference>
<gene>
    <name evidence="7" type="ORF">CHK_0240</name>
</gene>
<dbReference type="InterPro" id="IPR050109">
    <property type="entry name" value="HTH-type_TetR-like_transc_reg"/>
</dbReference>
<comment type="caution">
    <text evidence="7">The sequence shown here is derived from an EMBL/GenBank/DDBJ whole genome shotgun (WGS) entry which is preliminary data.</text>
</comment>
<protein>
    <submittedName>
        <fullName evidence="7">Transcriptional regulator, TetR family</fullName>
    </submittedName>
</protein>
<feature type="DNA-binding region" description="H-T-H motif" evidence="5">
    <location>
        <begin position="30"/>
        <end position="49"/>
    </location>
</feature>
<dbReference type="PANTHER" id="PTHR30055">
    <property type="entry name" value="HTH-TYPE TRANSCRIPTIONAL REGULATOR RUTR"/>
    <property type="match status" value="1"/>
</dbReference>
<keyword evidence="8" id="KW-1185">Reference proteome</keyword>
<evidence type="ECO:0000256" key="1">
    <source>
        <dbReference type="ARBA" id="ARBA00022491"/>
    </source>
</evidence>
<keyword evidence="4" id="KW-0804">Transcription</keyword>
<accession>A0A0M2NPW2</accession>
<dbReference type="GO" id="GO:0000976">
    <property type="term" value="F:transcription cis-regulatory region binding"/>
    <property type="evidence" value="ECO:0007669"/>
    <property type="project" value="TreeGrafter"/>
</dbReference>
<keyword evidence="2" id="KW-0805">Transcription regulation</keyword>
<dbReference type="PROSITE" id="PS50977">
    <property type="entry name" value="HTH_TETR_2"/>
    <property type="match status" value="1"/>
</dbReference>
<sequence length="201" mass="23322">MRETMKKDIKNEIISAARELFSINGYNAVTMRDVADALGISVGNLTYHFKKKEDLIEAVIIDQHRGYRKHGEIKTLAALDGFLRYITEHHDKHQYYFRHYAQLSQLCPQVYQMQLSVMRDLYDTLRTALKNLRDAGLVRGEEFPGQTEGVIQSLMTTSCYSQPHFERWKDVSHDARKCMWSVVSLMLTAEGREAFTREIAL</sequence>
<proteinExistence type="predicted"/>
<evidence type="ECO:0000256" key="2">
    <source>
        <dbReference type="ARBA" id="ARBA00023015"/>
    </source>
</evidence>
<feature type="domain" description="HTH tetR-type" evidence="6">
    <location>
        <begin position="7"/>
        <end position="67"/>
    </location>
</feature>
<dbReference type="SUPFAM" id="SSF46689">
    <property type="entry name" value="Homeodomain-like"/>
    <property type="match status" value="1"/>
</dbReference>
<evidence type="ECO:0000256" key="4">
    <source>
        <dbReference type="ARBA" id="ARBA00023163"/>
    </source>
</evidence>
<dbReference type="InterPro" id="IPR023772">
    <property type="entry name" value="DNA-bd_HTH_TetR-type_CS"/>
</dbReference>
<keyword evidence="3 5" id="KW-0238">DNA-binding</keyword>
<dbReference type="PROSITE" id="PS01081">
    <property type="entry name" value="HTH_TETR_1"/>
    <property type="match status" value="1"/>
</dbReference>
<dbReference type="GO" id="GO:0003700">
    <property type="term" value="F:DNA-binding transcription factor activity"/>
    <property type="evidence" value="ECO:0007669"/>
    <property type="project" value="TreeGrafter"/>
</dbReference>
<name>A0A0M2NPW2_9FIRM</name>
<evidence type="ECO:0000256" key="3">
    <source>
        <dbReference type="ARBA" id="ARBA00023125"/>
    </source>
</evidence>
<dbReference type="Proteomes" id="UP000034076">
    <property type="component" value="Unassembled WGS sequence"/>
</dbReference>
<evidence type="ECO:0000256" key="5">
    <source>
        <dbReference type="PROSITE-ProRule" id="PRU00335"/>
    </source>
</evidence>
<dbReference type="Gene3D" id="1.10.357.10">
    <property type="entry name" value="Tetracycline Repressor, domain 2"/>
    <property type="match status" value="1"/>
</dbReference>
<dbReference type="PRINTS" id="PR00455">
    <property type="entry name" value="HTHTETR"/>
</dbReference>
<organism evidence="7 8">
    <name type="scientific">Christensenella hongkongensis</name>
    <dbReference type="NCBI Taxonomy" id="270498"/>
    <lineage>
        <taxon>Bacteria</taxon>
        <taxon>Bacillati</taxon>
        <taxon>Bacillota</taxon>
        <taxon>Clostridia</taxon>
        <taxon>Christensenellales</taxon>
        <taxon>Christensenellaceae</taxon>
        <taxon>Christensenella</taxon>
    </lineage>
</organism>
<evidence type="ECO:0000313" key="7">
    <source>
        <dbReference type="EMBL" id="KKI52255.1"/>
    </source>
</evidence>
<dbReference type="EMBL" id="LAYJ01000030">
    <property type="protein sequence ID" value="KKI52255.1"/>
    <property type="molecule type" value="Genomic_DNA"/>
</dbReference>
<dbReference type="PANTHER" id="PTHR30055:SF175">
    <property type="entry name" value="HTH-TYPE TRANSCRIPTIONAL REPRESSOR KSTR2"/>
    <property type="match status" value="1"/>
</dbReference>
<evidence type="ECO:0000259" key="6">
    <source>
        <dbReference type="PROSITE" id="PS50977"/>
    </source>
</evidence>
<keyword evidence="1" id="KW-0678">Repressor</keyword>
<dbReference type="PATRIC" id="fig|270498.16.peg.1822"/>
<dbReference type="Pfam" id="PF00440">
    <property type="entry name" value="TetR_N"/>
    <property type="match status" value="1"/>
</dbReference>
<dbReference type="InterPro" id="IPR001647">
    <property type="entry name" value="HTH_TetR"/>
</dbReference>
<dbReference type="STRING" id="270498.CHK_0240"/>
<dbReference type="InterPro" id="IPR009057">
    <property type="entry name" value="Homeodomain-like_sf"/>
</dbReference>
<evidence type="ECO:0000313" key="8">
    <source>
        <dbReference type="Proteomes" id="UP000034076"/>
    </source>
</evidence>